<gene>
    <name evidence="1" type="ORF">GCM10011502_29100</name>
</gene>
<dbReference type="InterPro" id="IPR010144">
    <property type="entry name" value="CRISPR-assoc_prot_Csd1-typ"/>
</dbReference>
<dbReference type="EMBL" id="BMKE01000039">
    <property type="protein sequence ID" value="GGB54137.1"/>
    <property type="molecule type" value="Genomic_DNA"/>
</dbReference>
<dbReference type="Proteomes" id="UP000646152">
    <property type="component" value="Unassembled WGS sequence"/>
</dbReference>
<comment type="caution">
    <text evidence="1">The sequence shown here is derived from an EMBL/GenBank/DDBJ whole genome shotgun (WGS) entry which is preliminary data.</text>
</comment>
<proteinExistence type="predicted"/>
<dbReference type="CDD" id="cd09757">
    <property type="entry name" value="Cas8c_I-C"/>
    <property type="match status" value="1"/>
</dbReference>
<dbReference type="RefSeq" id="WP_373286236.1">
    <property type="nucleotide sequence ID" value="NZ_BMKE01000039.1"/>
</dbReference>
<organism evidence="1 2">
    <name type="scientific">Oceanisphaera marina</name>
    <dbReference type="NCBI Taxonomy" id="2017550"/>
    <lineage>
        <taxon>Bacteria</taxon>
        <taxon>Pseudomonadati</taxon>
        <taxon>Pseudomonadota</taxon>
        <taxon>Gammaproteobacteria</taxon>
        <taxon>Aeromonadales</taxon>
        <taxon>Aeromonadaceae</taxon>
        <taxon>Oceanisphaera</taxon>
    </lineage>
</organism>
<dbReference type="Pfam" id="PF09709">
    <property type="entry name" value="Cas_Csd1"/>
    <property type="match status" value="1"/>
</dbReference>
<evidence type="ECO:0000313" key="2">
    <source>
        <dbReference type="Proteomes" id="UP000646152"/>
    </source>
</evidence>
<accession>A0ABQ1J0C8</accession>
<dbReference type="NCBIfam" id="TIGR01863">
    <property type="entry name" value="cas_Csd1"/>
    <property type="match status" value="1"/>
</dbReference>
<reference evidence="2" key="1">
    <citation type="journal article" date="2019" name="Int. J. Syst. Evol. Microbiol.">
        <title>The Global Catalogue of Microorganisms (GCM) 10K type strain sequencing project: providing services to taxonomists for standard genome sequencing and annotation.</title>
        <authorList>
            <consortium name="The Broad Institute Genomics Platform"/>
            <consortium name="The Broad Institute Genome Sequencing Center for Infectious Disease"/>
            <person name="Wu L."/>
            <person name="Ma J."/>
        </authorList>
    </citation>
    <scope>NUCLEOTIDE SEQUENCE [LARGE SCALE GENOMIC DNA]</scope>
    <source>
        <strain evidence="2">CGMCC 1.15923</strain>
    </source>
</reference>
<keyword evidence="2" id="KW-1185">Reference proteome</keyword>
<sequence length="543" mass="60913">MPQQGTRTSGIAPNIYWDKSSYVLGVSLTSKRFKEEHDAFVKLHLELLKESDDLGLQALSTFLNSWESESFESNPLLQPLSETLIDSNLVFRLDGDLCYLHEREAAKNIRDKLLLGTSETQQSICLVSGLPAKIERIHTNIKNVNGAQTAGASIVSFNKNAFESYGKEQGANAPVSEQATFAYTTALNYLLRRDVSNRQRLQLGDATVVFWAEAKSQVSVDAGEDLFAAFIDPEAKDEQEAEKLKRALDAVRQGRPLTDLNKELTDDIQIYILGLAPNAARLSIRYWQADSLQVFAKRLAQHYEDLRIEPLPWRTPPAIWRLLQETAPYYFNKKLNKKEPKEDRISPMLAGEVTRAVLTGNAYPYSLVSNLLMRFRADGQVTGLRVALIKAAITRLARLTNTSNSKGEMPVSLDTTNRQPGYLLGRLFSTLEKIQQDALGGDVSATIRDRYYGAASATPAHIFPVLLRNTQNHLAKVRKDKPGLAVNREKILGEVIDNLESDFPKSLRIEAQGQFALGYYQQKQAFFTKKETSEVENLIEDKK</sequence>
<protein>
    <submittedName>
        <fullName evidence="1">Type I-C CRISPR-associated protein Cas8c/Csd1</fullName>
    </submittedName>
</protein>
<evidence type="ECO:0000313" key="1">
    <source>
        <dbReference type="EMBL" id="GGB54137.1"/>
    </source>
</evidence>
<name>A0ABQ1J0C8_9GAMM</name>